<comment type="caution">
    <text evidence="1">The sequence shown here is derived from an EMBL/GenBank/DDBJ whole genome shotgun (WGS) entry which is preliminary data.</text>
</comment>
<accession>A0AAJ0HXC7</accession>
<gene>
    <name evidence="1" type="ORF">B0T25DRAFT_563383</name>
</gene>
<name>A0AAJ0HXC7_9PEZI</name>
<keyword evidence="2" id="KW-1185">Reference proteome</keyword>
<evidence type="ECO:0000313" key="1">
    <source>
        <dbReference type="EMBL" id="KAK3364359.1"/>
    </source>
</evidence>
<dbReference type="EMBL" id="JAUIQD010000001">
    <property type="protein sequence ID" value="KAK3364359.1"/>
    <property type="molecule type" value="Genomic_DNA"/>
</dbReference>
<evidence type="ECO:0000313" key="2">
    <source>
        <dbReference type="Proteomes" id="UP001275084"/>
    </source>
</evidence>
<dbReference type="Proteomes" id="UP001275084">
    <property type="component" value="Unassembled WGS sequence"/>
</dbReference>
<dbReference type="AlphaFoldDB" id="A0AAJ0HXC7"/>
<organism evidence="1 2">
    <name type="scientific">Lasiosphaeria hispida</name>
    <dbReference type="NCBI Taxonomy" id="260671"/>
    <lineage>
        <taxon>Eukaryota</taxon>
        <taxon>Fungi</taxon>
        <taxon>Dikarya</taxon>
        <taxon>Ascomycota</taxon>
        <taxon>Pezizomycotina</taxon>
        <taxon>Sordariomycetes</taxon>
        <taxon>Sordariomycetidae</taxon>
        <taxon>Sordariales</taxon>
        <taxon>Lasiosphaeriaceae</taxon>
        <taxon>Lasiosphaeria</taxon>
    </lineage>
</organism>
<reference evidence="1" key="1">
    <citation type="journal article" date="2023" name="Mol. Phylogenet. Evol.">
        <title>Genome-scale phylogeny and comparative genomics of the fungal order Sordariales.</title>
        <authorList>
            <person name="Hensen N."/>
            <person name="Bonometti L."/>
            <person name="Westerberg I."/>
            <person name="Brannstrom I.O."/>
            <person name="Guillou S."/>
            <person name="Cros-Aarteil S."/>
            <person name="Calhoun S."/>
            <person name="Haridas S."/>
            <person name="Kuo A."/>
            <person name="Mondo S."/>
            <person name="Pangilinan J."/>
            <person name="Riley R."/>
            <person name="LaButti K."/>
            <person name="Andreopoulos B."/>
            <person name="Lipzen A."/>
            <person name="Chen C."/>
            <person name="Yan M."/>
            <person name="Daum C."/>
            <person name="Ng V."/>
            <person name="Clum A."/>
            <person name="Steindorff A."/>
            <person name="Ohm R.A."/>
            <person name="Martin F."/>
            <person name="Silar P."/>
            <person name="Natvig D.O."/>
            <person name="Lalanne C."/>
            <person name="Gautier V."/>
            <person name="Ament-Velasquez S.L."/>
            <person name="Kruys A."/>
            <person name="Hutchinson M.I."/>
            <person name="Powell A.J."/>
            <person name="Barry K."/>
            <person name="Miller A.N."/>
            <person name="Grigoriev I.V."/>
            <person name="Debuchy R."/>
            <person name="Gladieux P."/>
            <person name="Hiltunen Thoren M."/>
            <person name="Johannesson H."/>
        </authorList>
    </citation>
    <scope>NUCLEOTIDE SEQUENCE</scope>
    <source>
        <strain evidence="1">CBS 955.72</strain>
    </source>
</reference>
<sequence length="116" mass="12881">MGASSHHTTFIYHYRPPGMAEQLLQHAIDILLGETRPVHQVDVRDDEFPPISEDGNASSQFPFTIRTMANGALDMRVRDGDLDPRLLGQAVVRTSVEARVLEAESRALEAKSRSVL</sequence>
<protein>
    <submittedName>
        <fullName evidence="1">Uncharacterized protein</fullName>
    </submittedName>
</protein>
<reference evidence="1" key="2">
    <citation type="submission" date="2023-06" db="EMBL/GenBank/DDBJ databases">
        <authorList>
            <consortium name="Lawrence Berkeley National Laboratory"/>
            <person name="Haridas S."/>
            <person name="Hensen N."/>
            <person name="Bonometti L."/>
            <person name="Westerberg I."/>
            <person name="Brannstrom I.O."/>
            <person name="Guillou S."/>
            <person name="Cros-Aarteil S."/>
            <person name="Calhoun S."/>
            <person name="Kuo A."/>
            <person name="Mondo S."/>
            <person name="Pangilinan J."/>
            <person name="Riley R."/>
            <person name="Labutti K."/>
            <person name="Andreopoulos B."/>
            <person name="Lipzen A."/>
            <person name="Chen C."/>
            <person name="Yanf M."/>
            <person name="Daum C."/>
            <person name="Ng V."/>
            <person name="Clum A."/>
            <person name="Steindorff A."/>
            <person name="Ohm R."/>
            <person name="Martin F."/>
            <person name="Silar P."/>
            <person name="Natvig D."/>
            <person name="Lalanne C."/>
            <person name="Gautier V."/>
            <person name="Ament-Velasquez S.L."/>
            <person name="Kruys A."/>
            <person name="Hutchinson M.I."/>
            <person name="Powell A.J."/>
            <person name="Barry K."/>
            <person name="Miller A.N."/>
            <person name="Grigoriev I.V."/>
            <person name="Debuchy R."/>
            <person name="Gladieux P."/>
            <person name="Thoren M.H."/>
            <person name="Johannesson H."/>
        </authorList>
    </citation>
    <scope>NUCLEOTIDE SEQUENCE</scope>
    <source>
        <strain evidence="1">CBS 955.72</strain>
    </source>
</reference>
<proteinExistence type="predicted"/>